<feature type="domain" description="Follistatin-like" evidence="2">
    <location>
        <begin position="1379"/>
        <end position="1403"/>
    </location>
</feature>
<dbReference type="InterPro" id="IPR003645">
    <property type="entry name" value="Fol_N"/>
</dbReference>
<proteinExistence type="predicted"/>
<evidence type="ECO:0000313" key="4">
    <source>
        <dbReference type="Proteomes" id="UP001151081"/>
    </source>
</evidence>
<keyword evidence="4" id="KW-1185">Reference proteome</keyword>
<dbReference type="Gene3D" id="3.40.50.410">
    <property type="entry name" value="von Willebrand factor, type A domain"/>
    <property type="match status" value="1"/>
</dbReference>
<dbReference type="SUPFAM" id="SSF53300">
    <property type="entry name" value="vWA-like"/>
    <property type="match status" value="1"/>
</dbReference>
<dbReference type="SMART" id="SM00274">
    <property type="entry name" value="FOLN"/>
    <property type="match status" value="4"/>
</dbReference>
<evidence type="ECO:0000259" key="2">
    <source>
        <dbReference type="SMART" id="SM00274"/>
    </source>
</evidence>
<reference evidence="3 4" key="1">
    <citation type="submission" date="2021-04" db="EMBL/GenBank/DDBJ databases">
        <title>Genome analysis of Polyangium sp.</title>
        <authorList>
            <person name="Li Y."/>
            <person name="Wang J."/>
        </authorList>
    </citation>
    <scope>NUCLEOTIDE SEQUENCE [LARGE SCALE GENOMIC DNA]</scope>
    <source>
        <strain evidence="3 4">SDU14</strain>
    </source>
</reference>
<evidence type="ECO:0000313" key="3">
    <source>
        <dbReference type="EMBL" id="MDC3987282.1"/>
    </source>
</evidence>
<feature type="compositionally biased region" description="Gly residues" evidence="1">
    <location>
        <begin position="1499"/>
        <end position="1512"/>
    </location>
</feature>
<dbReference type="Proteomes" id="UP001151081">
    <property type="component" value="Unassembled WGS sequence"/>
</dbReference>
<organism evidence="3 4">
    <name type="scientific">Polyangium jinanense</name>
    <dbReference type="NCBI Taxonomy" id="2829994"/>
    <lineage>
        <taxon>Bacteria</taxon>
        <taxon>Pseudomonadati</taxon>
        <taxon>Myxococcota</taxon>
        <taxon>Polyangia</taxon>
        <taxon>Polyangiales</taxon>
        <taxon>Polyangiaceae</taxon>
        <taxon>Polyangium</taxon>
    </lineage>
</organism>
<gene>
    <name evidence="3" type="ORF">KEG57_42835</name>
</gene>
<name>A0A9X3XAR4_9BACT</name>
<dbReference type="Pfam" id="PF11617">
    <property type="entry name" value="Cu-binding_MopE"/>
    <property type="match status" value="14"/>
</dbReference>
<accession>A0A9X3XAR4</accession>
<dbReference type="EMBL" id="JAGTJJ010000050">
    <property type="protein sequence ID" value="MDC3987282.1"/>
    <property type="molecule type" value="Genomic_DNA"/>
</dbReference>
<dbReference type="InterPro" id="IPR021655">
    <property type="entry name" value="Put_metal-bd"/>
</dbReference>
<comment type="caution">
    <text evidence="3">The sequence shown here is derived from an EMBL/GenBank/DDBJ whole genome shotgun (WGS) entry which is preliminary data.</text>
</comment>
<feature type="domain" description="Follistatin-like" evidence="2">
    <location>
        <begin position="1405"/>
        <end position="1431"/>
    </location>
</feature>
<sequence>MHAYVESSTGRRVWNGCTSVRLSELPMALFRQPSKGILTSFAALTGVAAAAAFTAPADAQEAAACLSQNPADWPAPSRPYFMIIADTSGSMTTCTTPPSATTVECDSSLAGYKLNSCGMIPSRLNDAKCALRQTVQAFGGEVNFGLSTYAGVMKNCTFGAGGACVSDCGVPNGTTCNPDNYGCTIDPLPGGDSMGQFDNCGNLPACTTGNGTGPALPNLAEGSWRNGGNVVVPLPKDPWWGPAAPASNVPELLQWFDGLCNDNKELFAEGATPIAGSLRTVTQYLRSGWNVSWSASNYCQTGFAFGSNLGTPIDAMDRLCRSVNVILVTDGDETCDTQAAAVSAAQDLWQNGVTLGTAPNQKTWKVPVYVVNFAGGSTSNTDAIAAAGGTVASYSANDEVSLAKALAQIVGSAAKPEVCNNGDDNCNGCTDEGYKHYCNKGAPAKVCCSWSTPAQRATCLTNYTNSITVADPDGNEQLLPCTTDAQQAAPATWLCYDPKEICDEADNNCDGNGPGKTNLVDEGFNKCGNPAKCPSTETCDGQDNDCDGVTDEGVCPNCVPSPEVCDGCDNDCDGIADDNIAAVPCGQSTPMNCQGTQACKPAQPVPQPGQCVAGGGLAACQNNPIAETCDNIDNDCDGIVDDSVPPTACVPAGTPGGIVYGGTSQCKQGQKPCGSSTCTGFVGPSAEVCDGIDNDCDGQVDEQAVGVGTSCGQALPPCTPGTLACVNGALVCQGGTGPQPEVCDNVDNNCNGIVDEAPLSDGPAAGANGCWQNVGNCCVFKNLQWCPPAGATCNGNGTLVSPCNKGTLVCTNGAWSCQGPVGPSTEQCDSADNDCDGMIDDVPGTGGPCGSDVGECVAGVQQCGANGVQCVGQVGPSTEICDGKDNDCDGLVDDNVGGLGKPCGINQPPCSLGQTACVNGAIVCQGGIQAQAETCDGVDNDCDGAIDDAPLFDAPNAGQNGCWALPGNCCQHGNLQWCPPPGASCSDNGMLAPPCNKGSLSCQGALGWVCVNAKGPQAEACDGLDNNCDGTIDDGTFMGEGAACGTDTGQCSPGVIDCAGGILDCVGDVSPSPEACNGLDDDCDGTVDNGIVVGGSCTPAYDTTLYPGPRDKGACQPGTLQCDGMGGETCIGGTGPQPEICDGVDNDCDGSIDETGPAPDGIDGTANPVDSTQVIGGACGIDTGACQQGQWACLNGIFACLGSQGQTDEACDCQDNDCDGTTDEQDPNGPAICAPGNSCVKSGSACTCATPCQGGEFPCPPGQACEEVISSETGQPLGNFCIANNCGDCATKTVKDAAGKVLCAPAGTPADADCMVPPVCLCKGIAGCKEPCDGVTCGAGEVCTNYGPNAGKCVQNNCFNVPCVGCGKVCNGGSCVDNPCKPDSCPTGQVCKPNDTFTGFTCVDSCADKSCGASEVCKDGQCVAGCDPACVGAQVCDLSQSPPVCVDSKCTTPCPDGSYCNPVTGSCGNDPCEGVICPMGQVCQNGDCLQGQGGSGGAGGAGGAGGEGGAGGTNPTTSTGTGTGGAPPDDSVWGLATGGGGCACDVGAQDRNSGFALALAALALGIARRRSSGRRGVTEVSR</sequence>
<feature type="domain" description="Follistatin-like" evidence="2">
    <location>
        <begin position="1331"/>
        <end position="1354"/>
    </location>
</feature>
<protein>
    <recommendedName>
        <fullName evidence="2">Follistatin-like domain-containing protein</fullName>
    </recommendedName>
</protein>
<feature type="domain" description="Follistatin-like" evidence="2">
    <location>
        <begin position="1471"/>
        <end position="1489"/>
    </location>
</feature>
<evidence type="ECO:0000256" key="1">
    <source>
        <dbReference type="SAM" id="MobiDB-lite"/>
    </source>
</evidence>
<feature type="region of interest" description="Disordered" evidence="1">
    <location>
        <begin position="1499"/>
        <end position="1531"/>
    </location>
</feature>
<dbReference type="InterPro" id="IPR036465">
    <property type="entry name" value="vWFA_dom_sf"/>
</dbReference>